<dbReference type="RefSeq" id="WP_152154522.1">
    <property type="nucleotide sequence ID" value="NZ_WEIO01000016.1"/>
</dbReference>
<reference evidence="1 2" key="1">
    <citation type="submission" date="2019-10" db="EMBL/GenBank/DDBJ databases">
        <title>Bacillus aerolatum sp. nov., isolated from bioaerosol of sport playgrounds.</title>
        <authorList>
            <person name="Chen P."/>
            <person name="Zhang G."/>
        </authorList>
    </citation>
    <scope>NUCLEOTIDE SEQUENCE [LARGE SCALE GENOMIC DNA]</scope>
    <source>
        <strain evidence="1 2">CX253</strain>
    </source>
</reference>
<evidence type="ECO:0008006" key="3">
    <source>
        <dbReference type="Google" id="ProtNLM"/>
    </source>
</evidence>
<comment type="caution">
    <text evidence="1">The sequence shown here is derived from an EMBL/GenBank/DDBJ whole genome shotgun (WGS) entry which is preliminary data.</text>
</comment>
<organism evidence="1 2">
    <name type="scientific">Bacillus aerolatus</name>
    <dbReference type="NCBI Taxonomy" id="2653354"/>
    <lineage>
        <taxon>Bacteria</taxon>
        <taxon>Bacillati</taxon>
        <taxon>Bacillota</taxon>
        <taxon>Bacilli</taxon>
        <taxon>Bacillales</taxon>
        <taxon>Bacillaceae</taxon>
        <taxon>Bacillus</taxon>
    </lineage>
</organism>
<dbReference type="Proteomes" id="UP000429595">
    <property type="component" value="Unassembled WGS sequence"/>
</dbReference>
<proteinExistence type="predicted"/>
<dbReference type="Pfam" id="PF07070">
    <property type="entry name" value="Spo0M"/>
    <property type="match status" value="1"/>
</dbReference>
<evidence type="ECO:0000313" key="2">
    <source>
        <dbReference type="Proteomes" id="UP000429595"/>
    </source>
</evidence>
<name>A0A6I1FFE9_9BACI</name>
<dbReference type="EMBL" id="WEIO01000016">
    <property type="protein sequence ID" value="KAB7704227.1"/>
    <property type="molecule type" value="Genomic_DNA"/>
</dbReference>
<protein>
    <recommendedName>
        <fullName evidence="3">Sporulation protein</fullName>
    </recommendedName>
</protein>
<keyword evidence="2" id="KW-1185">Reference proteome</keyword>
<dbReference type="PANTHER" id="PTHR40053:SF1">
    <property type="entry name" value="SPORULATION-CONTROL PROTEIN SPO0M"/>
    <property type="match status" value="1"/>
</dbReference>
<gene>
    <name evidence="1" type="ORF">F9802_18220</name>
</gene>
<evidence type="ECO:0000313" key="1">
    <source>
        <dbReference type="EMBL" id="KAB7704227.1"/>
    </source>
</evidence>
<dbReference type="PANTHER" id="PTHR40053">
    <property type="entry name" value="SPORULATION-CONTROL PROTEIN SPO0M"/>
    <property type="match status" value="1"/>
</dbReference>
<dbReference type="InterPro" id="IPR009776">
    <property type="entry name" value="Spore_0_M"/>
</dbReference>
<accession>A0A6I1FFE9</accession>
<dbReference type="AlphaFoldDB" id="A0A6I1FFE9"/>
<sequence length="139" mass="15814">MWKNFLSSIGVGGVKIDTVLHKTKFKKGDKVEGKVLIKGGQAAEPVDAVTLTLYLHYEEVREDSDFAYREKDMKEMTIPINRNVMPEEKVLIPFSIELNREHPSTNAKNKTFLKTTVVIPRAVDPSDQDELIILTEEKK</sequence>